<dbReference type="Pfam" id="PF18924">
    <property type="entry name" value="DUF5674"/>
    <property type="match status" value="1"/>
</dbReference>
<dbReference type="InterPro" id="IPR043731">
    <property type="entry name" value="DUF5674"/>
</dbReference>
<reference evidence="1 2" key="1">
    <citation type="journal article" date="2015" name="Nature">
        <title>rRNA introns, odd ribosomes, and small enigmatic genomes across a large radiation of phyla.</title>
        <authorList>
            <person name="Brown C.T."/>
            <person name="Hug L.A."/>
            <person name="Thomas B.C."/>
            <person name="Sharon I."/>
            <person name="Castelle C.J."/>
            <person name="Singh A."/>
            <person name="Wilkins M.J."/>
            <person name="Williams K.H."/>
            <person name="Banfield J.F."/>
        </authorList>
    </citation>
    <scope>NUCLEOTIDE SEQUENCE [LARGE SCALE GENOMIC DNA]</scope>
</reference>
<organism evidence="1 2">
    <name type="scientific">Candidatus Amesbacteria bacterium GW2011_GWC1_47_15</name>
    <dbReference type="NCBI Taxonomy" id="1618364"/>
    <lineage>
        <taxon>Bacteria</taxon>
        <taxon>Candidatus Amesiibacteriota</taxon>
    </lineage>
</organism>
<dbReference type="STRING" id="1618364.UX86_C0010G0024"/>
<comment type="caution">
    <text evidence="1">The sequence shown here is derived from an EMBL/GenBank/DDBJ whole genome shotgun (WGS) entry which is preliminary data.</text>
</comment>
<evidence type="ECO:0000313" key="2">
    <source>
        <dbReference type="Proteomes" id="UP000034502"/>
    </source>
</evidence>
<dbReference type="AlphaFoldDB" id="A0A0G1S472"/>
<accession>A0A0G1S472</accession>
<evidence type="ECO:0000313" key="1">
    <source>
        <dbReference type="EMBL" id="KKU64294.1"/>
    </source>
</evidence>
<dbReference type="Proteomes" id="UP000034502">
    <property type="component" value="Unassembled WGS sequence"/>
</dbReference>
<proteinExistence type="predicted"/>
<gene>
    <name evidence="1" type="ORF">UX86_C0010G0024</name>
</gene>
<dbReference type="EMBL" id="LCNU01000010">
    <property type="protein sequence ID" value="KKU64294.1"/>
    <property type="molecule type" value="Genomic_DNA"/>
</dbReference>
<sequence length="111" mass="12430">MAVVLVGSKVTQEDIQIAGEEYGEYIKVVIDLEAGDMAIGGEWDADAEKVLVEKGSRQENIWGGGIDIKTKNIETIALINLRPKVDNNSQEILDNEKRNKFIEIVKNKFRI</sequence>
<protein>
    <submittedName>
        <fullName evidence="1">Uncharacterized protein</fullName>
    </submittedName>
</protein>
<name>A0A0G1S472_9BACT</name>